<keyword evidence="4" id="KW-0926">Vacuole</keyword>
<sequence length="1041" mass="116897">LRTCDINQEPNVNLERMSSFEQFCGGPIWDVNATWNTNDPDFTNCFHKTALSWTPCFLLFIIVPFEVSKYVKSVNRNIPWNLFNLAKLIVTLALVVISIVELVLLFVKTPVVYTVDYVTSSIFIVTYLCSLVMLLLSMRFGIHTSPAQFLFYFLHTITGGITLRSLIKRQYEVEEYGDDPGTIDRLCITFGIQYSCVILLLILNLFSDTKPLVYDEDLAALTKPCPQIRASYFSKLFCGGPIWDVNATWNTNDPDFTNCFHKTALSWTPCFLLFIIVPFEVSKYVKSVNRNIPWNLFNLAKLIVTLALVVISIVELVLLFVKTPVVYTVDYVTSSIFIVTYLCSLRTTVKKAQAKGKKFSVYPALFYTFGPSFLWGTAIKTVNDVLAMAAPQIMSLMIAYVSALTPEPPWKGYFYAAALLIVTVLQSVLLSQSNEMMFVLGMNLRTALISVIYRKSLRLSGAAKKESTVGEIVNLMSVDVQRFMDLMPYLNMLWSAPLQIALCCYFIYQELGAAMFAGLAVMVIGIPFNVVVASFSRKYQLEQMKNKDDRVKLMNEILGGVKVLKLYGWERSFMGQILDIRDREIVVLKKAAKKERLTWSGASPQIMSLMIAFVSTEESKFAWKGYFYGTVLLIVTMFQSIILSQYFEKMFVVGMNLRTALISVIYRKSLRLSGAAKKESTVGEIVNLMSVDVQRFMDLLPYLNMLWSAPLQIALSCYFIYQELGVAMFSGLAVMIIAIPFNAVVVSFSRKYQLEQMKNKDDRVKLMNEILGGVKVLKLYGWEQSFMGQILDIRDREIVVLKKSAWLGAMINFVWISVPFLVALASFATYIFMDGGQVLDPSKAFVTLTYLNIMRMPMSVLPFMIIGLVQVGVSLDRINKFMNNEELDSNAVQHDESQKDHPVSVQNGTFAWGKSEPTVLRNINIKIPKGTLTAVVGTVGSGKSSLISALLGEMEKEEGTVNMVGSVAYVPQQAWMQNATLKNNILFGKELNGKKYAHIVDSCALKSDIQILPGGDTTEIGEKGINLSGGQKQRVSLARAC</sequence>
<feature type="transmembrane region" description="Helical" evidence="11">
    <location>
        <begin position="699"/>
        <end position="721"/>
    </location>
</feature>
<accession>A0A553P5W9</accession>
<evidence type="ECO:0000256" key="6">
    <source>
        <dbReference type="ARBA" id="ARBA00022737"/>
    </source>
</evidence>
<keyword evidence="10 11" id="KW-0472">Membrane</keyword>
<feature type="transmembrane region" description="Helical" evidence="11">
    <location>
        <begin position="50"/>
        <end position="68"/>
    </location>
</feature>
<feature type="transmembrane region" description="Helical" evidence="11">
    <location>
        <begin position="597"/>
        <end position="614"/>
    </location>
</feature>
<dbReference type="GO" id="GO:0005774">
    <property type="term" value="C:vacuolar membrane"/>
    <property type="evidence" value="ECO:0007669"/>
    <property type="project" value="UniProtKB-SubCell"/>
</dbReference>
<feature type="non-terminal residue" evidence="13">
    <location>
        <position position="1"/>
    </location>
</feature>
<dbReference type="InterPro" id="IPR011527">
    <property type="entry name" value="ABC1_TM_dom"/>
</dbReference>
<gene>
    <name evidence="13" type="ORF">TCAL_02191</name>
</gene>
<evidence type="ECO:0000256" key="5">
    <source>
        <dbReference type="ARBA" id="ARBA00022692"/>
    </source>
</evidence>
<dbReference type="GO" id="GO:0000323">
    <property type="term" value="C:lytic vacuole"/>
    <property type="evidence" value="ECO:0007669"/>
    <property type="project" value="UniProtKB-ARBA"/>
</dbReference>
<dbReference type="OMA" id="VNATWNT"/>
<evidence type="ECO:0000256" key="11">
    <source>
        <dbReference type="SAM" id="Phobius"/>
    </source>
</evidence>
<dbReference type="InterPro" id="IPR003439">
    <property type="entry name" value="ABC_transporter-like_ATP-bd"/>
</dbReference>
<evidence type="ECO:0000256" key="3">
    <source>
        <dbReference type="ARBA" id="ARBA00022448"/>
    </source>
</evidence>
<dbReference type="AlphaFoldDB" id="A0A553P5W9"/>
<dbReference type="Pfam" id="PF00664">
    <property type="entry name" value="ABC_membrane"/>
    <property type="match status" value="1"/>
</dbReference>
<feature type="transmembrane region" description="Helical" evidence="11">
    <location>
        <begin position="853"/>
        <end position="873"/>
    </location>
</feature>
<dbReference type="SUPFAM" id="SSF90123">
    <property type="entry name" value="ABC transporter transmembrane region"/>
    <property type="match status" value="2"/>
</dbReference>
<evidence type="ECO:0000256" key="2">
    <source>
        <dbReference type="ARBA" id="ARBA00009726"/>
    </source>
</evidence>
<dbReference type="InterPro" id="IPR056227">
    <property type="entry name" value="TMD0_ABC"/>
</dbReference>
<dbReference type="PROSITE" id="PS50929">
    <property type="entry name" value="ABC_TM1F"/>
    <property type="match status" value="2"/>
</dbReference>
<feature type="transmembrane region" description="Helical" evidence="11">
    <location>
        <begin position="302"/>
        <end position="321"/>
    </location>
</feature>
<feature type="transmembrane region" description="Helical" evidence="11">
    <location>
        <begin position="626"/>
        <end position="647"/>
    </location>
</feature>
<keyword evidence="5 11" id="KW-0812">Transmembrane</keyword>
<dbReference type="CDD" id="cd18595">
    <property type="entry name" value="ABC_6TM_MRP1_2_3_6_D1_like"/>
    <property type="match status" value="2"/>
</dbReference>
<dbReference type="CDD" id="cd03250">
    <property type="entry name" value="ABCC_MRP_domain1"/>
    <property type="match status" value="1"/>
</dbReference>
<dbReference type="InterPro" id="IPR050173">
    <property type="entry name" value="ABC_transporter_C-like"/>
</dbReference>
<feature type="transmembrane region" description="Helical" evidence="11">
    <location>
        <begin position="187"/>
        <end position="206"/>
    </location>
</feature>
<comment type="caution">
    <text evidence="13">The sequence shown here is derived from an EMBL/GenBank/DDBJ whole genome shotgun (WGS) entry which is preliminary data.</text>
</comment>
<dbReference type="InterPro" id="IPR027417">
    <property type="entry name" value="P-loop_NTPase"/>
</dbReference>
<feature type="transmembrane region" description="Helical" evidence="11">
    <location>
        <begin position="88"/>
        <end position="107"/>
    </location>
</feature>
<evidence type="ECO:0000256" key="9">
    <source>
        <dbReference type="ARBA" id="ARBA00022989"/>
    </source>
</evidence>
<evidence type="ECO:0000256" key="7">
    <source>
        <dbReference type="ARBA" id="ARBA00022741"/>
    </source>
</evidence>
<comment type="subcellular location">
    <subcellularLocation>
        <location evidence="1">Vacuole membrane</location>
        <topology evidence="1">Multi-pass membrane protein</topology>
    </subcellularLocation>
</comment>
<name>A0A553P5W9_TIGCA</name>
<dbReference type="GO" id="GO:0140359">
    <property type="term" value="F:ABC-type transporter activity"/>
    <property type="evidence" value="ECO:0007669"/>
    <property type="project" value="InterPro"/>
</dbReference>
<evidence type="ECO:0000313" key="14">
    <source>
        <dbReference type="Proteomes" id="UP000318571"/>
    </source>
</evidence>
<keyword evidence="14" id="KW-1185">Reference proteome</keyword>
<dbReference type="Pfam" id="PF00005">
    <property type="entry name" value="ABC_tran"/>
    <property type="match status" value="1"/>
</dbReference>
<evidence type="ECO:0000313" key="13">
    <source>
        <dbReference type="EMBL" id="TRY73074.1"/>
    </source>
</evidence>
<dbReference type="STRING" id="6832.A0A553P5W9"/>
<dbReference type="EMBL" id="VCGU01000007">
    <property type="protein sequence ID" value="TRY73074.1"/>
    <property type="molecule type" value="Genomic_DNA"/>
</dbReference>
<keyword evidence="6" id="KW-0677">Repeat</keyword>
<feature type="transmembrane region" description="Helical" evidence="11">
    <location>
        <begin position="806"/>
        <end position="833"/>
    </location>
</feature>
<keyword evidence="9 11" id="KW-1133">Transmembrane helix</keyword>
<comment type="similarity">
    <text evidence="2">Belongs to the ABC transporter superfamily. ABCC family. Conjugate transporter (TC 3.A.1.208) subfamily.</text>
</comment>
<dbReference type="GO" id="GO:0016887">
    <property type="term" value="F:ATP hydrolysis activity"/>
    <property type="evidence" value="ECO:0007669"/>
    <property type="project" value="InterPro"/>
</dbReference>
<dbReference type="FunFam" id="1.20.1560.10:FF:000020">
    <property type="entry name" value="ABC metal ion transporter"/>
    <property type="match status" value="2"/>
</dbReference>
<dbReference type="Gene3D" id="3.40.50.300">
    <property type="entry name" value="P-loop containing nucleotide triphosphate hydrolases"/>
    <property type="match status" value="1"/>
</dbReference>
<feature type="domain" description="ABC transmembrane type-1" evidence="12">
    <location>
        <begin position="602"/>
        <end position="870"/>
    </location>
</feature>
<feature type="domain" description="ABC transmembrane type-1" evidence="12">
    <location>
        <begin position="374"/>
        <end position="600"/>
    </location>
</feature>
<protein>
    <recommendedName>
        <fullName evidence="12">ABC transmembrane type-1 domain-containing protein</fullName>
    </recommendedName>
</protein>
<evidence type="ECO:0000256" key="1">
    <source>
        <dbReference type="ARBA" id="ARBA00004128"/>
    </source>
</evidence>
<dbReference type="GO" id="GO:0005524">
    <property type="term" value="F:ATP binding"/>
    <property type="evidence" value="ECO:0007669"/>
    <property type="project" value="UniProtKB-KW"/>
</dbReference>
<feature type="transmembrane region" description="Helical" evidence="11">
    <location>
        <begin position="327"/>
        <end position="347"/>
    </location>
</feature>
<feature type="transmembrane region" description="Helical" evidence="11">
    <location>
        <begin position="359"/>
        <end position="379"/>
    </location>
</feature>
<proteinExistence type="inferred from homology"/>
<evidence type="ECO:0000256" key="10">
    <source>
        <dbReference type="ARBA" id="ARBA00023136"/>
    </source>
</evidence>
<keyword evidence="7" id="KW-0547">Nucleotide-binding</keyword>
<feature type="transmembrane region" description="Helical" evidence="11">
    <location>
        <begin position="264"/>
        <end position="281"/>
    </location>
</feature>
<feature type="transmembrane region" description="Helical" evidence="11">
    <location>
        <begin position="489"/>
        <end position="508"/>
    </location>
</feature>
<dbReference type="SUPFAM" id="SSF52540">
    <property type="entry name" value="P-loop containing nucleoside triphosphate hydrolases"/>
    <property type="match status" value="1"/>
</dbReference>
<dbReference type="PANTHER" id="PTHR24223">
    <property type="entry name" value="ATP-BINDING CASSETTE SUB-FAMILY C"/>
    <property type="match status" value="1"/>
</dbReference>
<dbReference type="Gene3D" id="1.20.1560.10">
    <property type="entry name" value="ABC transporter type 1, transmembrane domain"/>
    <property type="match status" value="2"/>
</dbReference>
<organism evidence="13 14">
    <name type="scientific">Tigriopus californicus</name>
    <name type="common">Marine copepod</name>
    <dbReference type="NCBI Taxonomy" id="6832"/>
    <lineage>
        <taxon>Eukaryota</taxon>
        <taxon>Metazoa</taxon>
        <taxon>Ecdysozoa</taxon>
        <taxon>Arthropoda</taxon>
        <taxon>Crustacea</taxon>
        <taxon>Multicrustacea</taxon>
        <taxon>Hexanauplia</taxon>
        <taxon>Copepoda</taxon>
        <taxon>Harpacticoida</taxon>
        <taxon>Harpacticidae</taxon>
        <taxon>Tigriopus</taxon>
    </lineage>
</organism>
<dbReference type="Proteomes" id="UP000318571">
    <property type="component" value="Chromosome 3"/>
</dbReference>
<feature type="transmembrane region" description="Helical" evidence="11">
    <location>
        <begin position="412"/>
        <end position="430"/>
    </location>
</feature>
<evidence type="ECO:0000256" key="4">
    <source>
        <dbReference type="ARBA" id="ARBA00022554"/>
    </source>
</evidence>
<dbReference type="PANTHER" id="PTHR24223:SF443">
    <property type="entry name" value="MULTIDRUG-RESISTANCE LIKE PROTEIN 1, ISOFORM I"/>
    <property type="match status" value="1"/>
</dbReference>
<reference evidence="13 14" key="1">
    <citation type="journal article" date="2018" name="Nat. Ecol. Evol.">
        <title>Genomic signatures of mitonuclear coevolution across populations of Tigriopus californicus.</title>
        <authorList>
            <person name="Barreto F.S."/>
            <person name="Watson E.T."/>
            <person name="Lima T.G."/>
            <person name="Willett C.S."/>
            <person name="Edmands S."/>
            <person name="Li W."/>
            <person name="Burton R.S."/>
        </authorList>
    </citation>
    <scope>NUCLEOTIDE SEQUENCE [LARGE SCALE GENOMIC DNA]</scope>
    <source>
        <strain evidence="13 14">San Diego</strain>
    </source>
</reference>
<feature type="transmembrane region" description="Helical" evidence="11">
    <location>
        <begin position="514"/>
        <end position="535"/>
    </location>
</feature>
<keyword evidence="8" id="KW-0067">ATP-binding</keyword>
<evidence type="ECO:0000259" key="12">
    <source>
        <dbReference type="PROSITE" id="PS50929"/>
    </source>
</evidence>
<keyword evidence="3" id="KW-0813">Transport</keyword>
<feature type="transmembrane region" description="Helical" evidence="11">
    <location>
        <begin position="727"/>
        <end position="748"/>
    </location>
</feature>
<feature type="transmembrane region" description="Helical" evidence="11">
    <location>
        <begin position="149"/>
        <end position="167"/>
    </location>
</feature>
<evidence type="ECO:0000256" key="8">
    <source>
        <dbReference type="ARBA" id="ARBA00022840"/>
    </source>
</evidence>
<feature type="transmembrane region" description="Helical" evidence="11">
    <location>
        <begin position="114"/>
        <end position="137"/>
    </location>
</feature>
<dbReference type="Pfam" id="PF24357">
    <property type="entry name" value="TMD0_ABC"/>
    <property type="match status" value="1"/>
</dbReference>
<dbReference type="InterPro" id="IPR036640">
    <property type="entry name" value="ABC1_TM_sf"/>
</dbReference>